<reference evidence="5" key="1">
    <citation type="submission" date="2021-04" db="EMBL/GenBank/DDBJ databases">
        <title>Microbacterium tenobrionis sp. nov. and Microbacterium allomyrinae sp. nov., isolated from larvae of Tenobrio molitor and Allomyrina dichotoma, respectively.</title>
        <authorList>
            <person name="Lee S.D."/>
        </authorList>
    </citation>
    <scope>NUCLEOTIDE SEQUENCE</scope>
    <source>
        <strain evidence="5">BWT-G7</strain>
    </source>
</reference>
<evidence type="ECO:0000256" key="2">
    <source>
        <dbReference type="SAM" id="MobiDB-lite"/>
    </source>
</evidence>
<evidence type="ECO:0000256" key="3">
    <source>
        <dbReference type="SAM" id="Phobius"/>
    </source>
</evidence>
<gene>
    <name evidence="5" type="ORF">KEC57_10610</name>
</gene>
<dbReference type="Gene3D" id="2.60.200.20">
    <property type="match status" value="1"/>
</dbReference>
<keyword evidence="6" id="KW-1185">Reference proteome</keyword>
<dbReference type="Proteomes" id="UP001139354">
    <property type="component" value="Unassembled WGS sequence"/>
</dbReference>
<proteinExistence type="predicted"/>
<dbReference type="SUPFAM" id="SSF49879">
    <property type="entry name" value="SMAD/FHA domain"/>
    <property type="match status" value="1"/>
</dbReference>
<evidence type="ECO:0000256" key="1">
    <source>
        <dbReference type="ARBA" id="ARBA00022553"/>
    </source>
</evidence>
<comment type="caution">
    <text evidence="5">The sequence shown here is derived from an EMBL/GenBank/DDBJ whole genome shotgun (WGS) entry which is preliminary data.</text>
</comment>
<keyword evidence="3" id="KW-1133">Transmembrane helix</keyword>
<feature type="transmembrane region" description="Helical" evidence="3">
    <location>
        <begin position="12"/>
        <end position="35"/>
    </location>
</feature>
<dbReference type="AlphaFoldDB" id="A0A9X1LV35"/>
<dbReference type="InterPro" id="IPR008984">
    <property type="entry name" value="SMAD_FHA_dom_sf"/>
</dbReference>
<accession>A0A9X1LV35</accession>
<feature type="domain" description="FHA" evidence="4">
    <location>
        <begin position="278"/>
        <end position="323"/>
    </location>
</feature>
<dbReference type="InterPro" id="IPR000253">
    <property type="entry name" value="FHA_dom"/>
</dbReference>
<dbReference type="CDD" id="cd00060">
    <property type="entry name" value="FHA"/>
    <property type="match status" value="1"/>
</dbReference>
<dbReference type="Pfam" id="PF00498">
    <property type="entry name" value="FHA"/>
    <property type="match status" value="1"/>
</dbReference>
<dbReference type="RefSeq" id="WP_229384598.1">
    <property type="nucleotide sequence ID" value="NZ_JAGTTN010000003.1"/>
</dbReference>
<keyword evidence="3" id="KW-0812">Transmembrane</keyword>
<evidence type="ECO:0000259" key="4">
    <source>
        <dbReference type="PROSITE" id="PS50006"/>
    </source>
</evidence>
<feature type="compositionally biased region" description="Low complexity" evidence="2">
    <location>
        <begin position="232"/>
        <end position="245"/>
    </location>
</feature>
<sequence length="363" mass="36675">MMATAESLDQGLGAASAVLAVVFVLVLGIGAVMFARSRAGRAIVDRMRLRWAASRLGGMLGVSAPGEGARFAAEVRDSTEGEVKTNVMLSLDHEITPSGSLAVLVPHDLSGWVASNTQLAEGIVRAAADAAAVEAVVAVNAARFTRTGSHHADDVRAQARKRGSILHVDGVALYVGDVDAVVIAIGQSAKAAAANALRLVGHEGPAQLLPSASSAPRSAAAPVAAEMSAVSTSAASTRSARSAGSQPAETRSAGPLAKVTFMSETGVDTVEVTTVDQVTIGRSRDCDLVIVGDLSVSAQHASVVLLPGGDCAELVAHGRTGTWTVDGNGASKHLGRGASTVVKLPAIVTLGDARASTVQISAM</sequence>
<protein>
    <submittedName>
        <fullName evidence="5">FHA domain-containing protein</fullName>
    </submittedName>
</protein>
<evidence type="ECO:0000313" key="6">
    <source>
        <dbReference type="Proteomes" id="UP001139354"/>
    </source>
</evidence>
<name>A0A9X1LV35_9MICO</name>
<keyword evidence="1" id="KW-0597">Phosphoprotein</keyword>
<keyword evidence="3" id="KW-0472">Membrane</keyword>
<dbReference type="EMBL" id="JAGTTN010000003">
    <property type="protein sequence ID" value="MCC2032629.1"/>
    <property type="molecule type" value="Genomic_DNA"/>
</dbReference>
<feature type="region of interest" description="Disordered" evidence="2">
    <location>
        <begin position="232"/>
        <end position="255"/>
    </location>
</feature>
<dbReference type="PROSITE" id="PS50006">
    <property type="entry name" value="FHA_DOMAIN"/>
    <property type="match status" value="1"/>
</dbReference>
<organism evidence="5 6">
    <name type="scientific">Microbacterium allomyrinae</name>
    <dbReference type="NCBI Taxonomy" id="2830666"/>
    <lineage>
        <taxon>Bacteria</taxon>
        <taxon>Bacillati</taxon>
        <taxon>Actinomycetota</taxon>
        <taxon>Actinomycetes</taxon>
        <taxon>Micrococcales</taxon>
        <taxon>Microbacteriaceae</taxon>
        <taxon>Microbacterium</taxon>
    </lineage>
</organism>
<evidence type="ECO:0000313" key="5">
    <source>
        <dbReference type="EMBL" id="MCC2032629.1"/>
    </source>
</evidence>